<keyword evidence="5 7" id="KW-1133">Transmembrane helix</keyword>
<dbReference type="OrthoDB" id="46396at2759"/>
<dbReference type="GO" id="GO:0016323">
    <property type="term" value="C:basolateral plasma membrane"/>
    <property type="evidence" value="ECO:0007669"/>
    <property type="project" value="UniProtKB-SubCell"/>
</dbReference>
<feature type="transmembrane region" description="Helical" evidence="7">
    <location>
        <begin position="65"/>
        <end position="85"/>
    </location>
</feature>
<dbReference type="PANTHER" id="PTHR10332:SF8">
    <property type="entry name" value="EQUILIBRATIVE NUCLEOSIDE TRANSPORTER 2"/>
    <property type="match status" value="1"/>
</dbReference>
<proteinExistence type="inferred from homology"/>
<gene>
    <name evidence="8" type="ORF">AGOR_G00018000</name>
</gene>
<evidence type="ECO:0000256" key="2">
    <source>
        <dbReference type="ARBA" id="ARBA00007965"/>
    </source>
</evidence>
<dbReference type="Pfam" id="PF01733">
    <property type="entry name" value="Nucleoside_tran"/>
    <property type="match status" value="1"/>
</dbReference>
<dbReference type="AlphaFoldDB" id="A0A8T3E4S6"/>
<keyword evidence="3" id="KW-0813">Transport</keyword>
<dbReference type="GO" id="GO:0015853">
    <property type="term" value="P:adenine transport"/>
    <property type="evidence" value="ECO:0007669"/>
    <property type="project" value="TreeGrafter"/>
</dbReference>
<feature type="transmembrane region" description="Helical" evidence="7">
    <location>
        <begin position="440"/>
        <end position="460"/>
    </location>
</feature>
<feature type="transmembrane region" description="Helical" evidence="7">
    <location>
        <begin position="122"/>
        <end position="145"/>
    </location>
</feature>
<dbReference type="Proteomes" id="UP000829720">
    <property type="component" value="Unassembled WGS sequence"/>
</dbReference>
<accession>A0A8T3E4S6</accession>
<protein>
    <recommendedName>
        <fullName evidence="10">Equilibrative nucleoside transporter 2</fullName>
    </recommendedName>
</protein>
<evidence type="ECO:0000256" key="3">
    <source>
        <dbReference type="ARBA" id="ARBA00022448"/>
    </source>
</evidence>
<feature type="transmembrane region" description="Helical" evidence="7">
    <location>
        <begin position="300"/>
        <end position="322"/>
    </location>
</feature>
<dbReference type="NCBIfam" id="TIGR00939">
    <property type="entry name" value="2a57"/>
    <property type="match status" value="1"/>
</dbReference>
<dbReference type="InterPro" id="IPR002259">
    <property type="entry name" value="Eqnu_transpt"/>
</dbReference>
<comment type="caution">
    <text evidence="8">The sequence shown here is derived from an EMBL/GenBank/DDBJ whole genome shotgun (WGS) entry which is preliminary data.</text>
</comment>
<feature type="transmembrane region" description="Helical" evidence="7">
    <location>
        <begin position="186"/>
        <end position="209"/>
    </location>
</feature>
<feature type="transmembrane region" description="Helical" evidence="7">
    <location>
        <begin position="97"/>
        <end position="116"/>
    </location>
</feature>
<dbReference type="InterPro" id="IPR034764">
    <property type="entry name" value="ENT1/ENT2"/>
</dbReference>
<keyword evidence="4 7" id="KW-0812">Transmembrane</keyword>
<evidence type="ECO:0000256" key="5">
    <source>
        <dbReference type="ARBA" id="ARBA00022989"/>
    </source>
</evidence>
<name>A0A8T3E4S6_9TELE</name>
<organism evidence="8 9">
    <name type="scientific">Albula goreensis</name>
    <dbReference type="NCBI Taxonomy" id="1534307"/>
    <lineage>
        <taxon>Eukaryota</taxon>
        <taxon>Metazoa</taxon>
        <taxon>Chordata</taxon>
        <taxon>Craniata</taxon>
        <taxon>Vertebrata</taxon>
        <taxon>Euteleostomi</taxon>
        <taxon>Actinopterygii</taxon>
        <taxon>Neopterygii</taxon>
        <taxon>Teleostei</taxon>
        <taxon>Albuliformes</taxon>
        <taxon>Albulidae</taxon>
        <taxon>Albula</taxon>
    </lineage>
</organism>
<dbReference type="PANTHER" id="PTHR10332">
    <property type="entry name" value="EQUILIBRATIVE NUCLEOSIDE TRANSPORTER"/>
    <property type="match status" value="1"/>
</dbReference>
<dbReference type="GO" id="GO:0035344">
    <property type="term" value="P:hypoxanthine transport"/>
    <property type="evidence" value="ECO:0007669"/>
    <property type="project" value="TreeGrafter"/>
</dbReference>
<dbReference type="SUPFAM" id="SSF103473">
    <property type="entry name" value="MFS general substrate transporter"/>
    <property type="match status" value="1"/>
</dbReference>
<dbReference type="PIRSF" id="PIRSF016379">
    <property type="entry name" value="ENT"/>
    <property type="match status" value="1"/>
</dbReference>
<evidence type="ECO:0000256" key="6">
    <source>
        <dbReference type="ARBA" id="ARBA00023136"/>
    </source>
</evidence>
<dbReference type="InterPro" id="IPR036259">
    <property type="entry name" value="MFS_trans_sf"/>
</dbReference>
<feature type="transmembrane region" description="Helical" evidence="7">
    <location>
        <begin position="370"/>
        <end position="392"/>
    </location>
</feature>
<feature type="transmembrane region" description="Helical" evidence="7">
    <location>
        <begin position="404"/>
        <end position="428"/>
    </location>
</feature>
<feature type="transmembrane region" description="Helical" evidence="7">
    <location>
        <begin position="334"/>
        <end position="350"/>
    </location>
</feature>
<feature type="transmembrane region" description="Helical" evidence="7">
    <location>
        <begin position="12"/>
        <end position="33"/>
    </location>
</feature>
<dbReference type="PRINTS" id="PR01130">
    <property type="entry name" value="DERENTRNSPRT"/>
</dbReference>
<dbReference type="EMBL" id="JAERUA010000002">
    <property type="protein sequence ID" value="KAI1902637.1"/>
    <property type="molecule type" value="Genomic_DNA"/>
</dbReference>
<dbReference type="GO" id="GO:0035364">
    <property type="term" value="P:thymine transport"/>
    <property type="evidence" value="ECO:0007669"/>
    <property type="project" value="TreeGrafter"/>
</dbReference>
<feature type="transmembrane region" description="Helical" evidence="7">
    <location>
        <begin position="157"/>
        <end position="180"/>
    </location>
</feature>
<reference evidence="8" key="1">
    <citation type="submission" date="2021-01" db="EMBL/GenBank/DDBJ databases">
        <authorList>
            <person name="Zahm M."/>
            <person name="Roques C."/>
            <person name="Cabau C."/>
            <person name="Klopp C."/>
            <person name="Donnadieu C."/>
            <person name="Jouanno E."/>
            <person name="Lampietro C."/>
            <person name="Louis A."/>
            <person name="Herpin A."/>
            <person name="Echchiki A."/>
            <person name="Berthelot C."/>
            <person name="Parey E."/>
            <person name="Roest-Crollius H."/>
            <person name="Braasch I."/>
            <person name="Postlethwait J."/>
            <person name="Bobe J."/>
            <person name="Montfort J."/>
            <person name="Bouchez O."/>
            <person name="Begum T."/>
            <person name="Mejri S."/>
            <person name="Adams A."/>
            <person name="Chen W.-J."/>
            <person name="Guiguen Y."/>
        </authorList>
    </citation>
    <scope>NUCLEOTIDE SEQUENCE</scope>
    <source>
        <tissue evidence="8">Blood</tissue>
    </source>
</reference>
<sequence>MKARKDAPVDRGYLVAAIFFILGLGTLLPWNFFMTATMYFQDRLNASEWSNGTVVIRKEYYFNNWMTLLSQLPLLLFTFLNSFLYQRIAEKVRITGSLIFIFLLFVLTTILVKIPMEDTDRFFSVTMATIWFINSFGAVLQGSLFGLVGQLPQSYSAVFMSGQGLAGTFAALAMLVSIFSDAGKEAAALGYFITPCVGTLITLLSYMLLPHLEFAQYYFNKSKNYEPETNHELLIKGSEATKTVENGKLNGHTNGSIPNGNGTIVYADTETDGTAQAFIALESGNTKEGKLSVMQVFKKIWVMAFCVTFVFIVTLSVFPAITVDVKTEYENTKWEVYFIPVCCFLIFNIMDWIGRTVTTLVQWPPKESPLFPALVVARVVFIPLIMLCNVRNHYYLPVLFSHDAMYSIIMLLFSVSSGYCVCLSMSYAPQLVEPKDAETAGALMTFFLALGLSLGAALSFPLRVLV</sequence>
<keyword evidence="9" id="KW-1185">Reference proteome</keyword>
<comment type="subcellular location">
    <subcellularLocation>
        <location evidence="1">Basolateral cell membrane</location>
        <topology evidence="1">Multi-pass membrane protein</topology>
    </subcellularLocation>
</comment>
<evidence type="ECO:0000256" key="4">
    <source>
        <dbReference type="ARBA" id="ARBA00022692"/>
    </source>
</evidence>
<evidence type="ECO:0000256" key="7">
    <source>
        <dbReference type="SAM" id="Phobius"/>
    </source>
</evidence>
<comment type="similarity">
    <text evidence="2">Belongs to the SLC29A/ENT transporter (TC 2.A.57) family.</text>
</comment>
<evidence type="ECO:0000256" key="1">
    <source>
        <dbReference type="ARBA" id="ARBA00004554"/>
    </source>
</evidence>
<evidence type="ECO:0008006" key="10">
    <source>
        <dbReference type="Google" id="ProtNLM"/>
    </source>
</evidence>
<dbReference type="GO" id="GO:0015854">
    <property type="term" value="P:guanine transport"/>
    <property type="evidence" value="ECO:0007669"/>
    <property type="project" value="TreeGrafter"/>
</dbReference>
<dbReference type="GO" id="GO:0015213">
    <property type="term" value="F:uridine transmembrane transporter activity"/>
    <property type="evidence" value="ECO:0007669"/>
    <property type="project" value="UniProtKB-ARBA"/>
</dbReference>
<evidence type="ECO:0000313" key="8">
    <source>
        <dbReference type="EMBL" id="KAI1902637.1"/>
    </source>
</evidence>
<keyword evidence="6 7" id="KW-0472">Membrane</keyword>
<evidence type="ECO:0000313" key="9">
    <source>
        <dbReference type="Proteomes" id="UP000829720"/>
    </source>
</evidence>